<protein>
    <submittedName>
        <fullName evidence="2">Uncharacterized protein</fullName>
    </submittedName>
</protein>
<evidence type="ECO:0000313" key="3">
    <source>
        <dbReference type="Proteomes" id="UP000026960"/>
    </source>
</evidence>
<reference evidence="2" key="1">
    <citation type="journal article" date="2009" name="Rice">
        <title>De Novo Next Generation Sequencing of Plant Genomes.</title>
        <authorList>
            <person name="Rounsley S."/>
            <person name="Marri P.R."/>
            <person name="Yu Y."/>
            <person name="He R."/>
            <person name="Sisneros N."/>
            <person name="Goicoechea J.L."/>
            <person name="Lee S.J."/>
            <person name="Angelova A."/>
            <person name="Kudrna D."/>
            <person name="Luo M."/>
            <person name="Affourtit J."/>
            <person name="Desany B."/>
            <person name="Knight J."/>
            <person name="Niazi F."/>
            <person name="Egholm M."/>
            <person name="Wing R.A."/>
        </authorList>
    </citation>
    <scope>NUCLEOTIDE SEQUENCE [LARGE SCALE GENOMIC DNA]</scope>
    <source>
        <strain evidence="2">cv. IRGC 105608</strain>
    </source>
</reference>
<accession>A0A0D3FGT9</accession>
<name>A0A0D3FGT9_9ORYZ</name>
<dbReference type="EnsemblPlants" id="OBART03G12290.1">
    <property type="protein sequence ID" value="OBART03G12290.1"/>
    <property type="gene ID" value="OBART03G12290"/>
</dbReference>
<organism evidence="2">
    <name type="scientific">Oryza barthii</name>
    <dbReference type="NCBI Taxonomy" id="65489"/>
    <lineage>
        <taxon>Eukaryota</taxon>
        <taxon>Viridiplantae</taxon>
        <taxon>Streptophyta</taxon>
        <taxon>Embryophyta</taxon>
        <taxon>Tracheophyta</taxon>
        <taxon>Spermatophyta</taxon>
        <taxon>Magnoliopsida</taxon>
        <taxon>Liliopsida</taxon>
        <taxon>Poales</taxon>
        <taxon>Poaceae</taxon>
        <taxon>BOP clade</taxon>
        <taxon>Oryzoideae</taxon>
        <taxon>Oryzeae</taxon>
        <taxon>Oryzinae</taxon>
        <taxon>Oryza</taxon>
    </lineage>
</organism>
<dbReference type="Proteomes" id="UP000026960">
    <property type="component" value="Chromosome 3"/>
</dbReference>
<dbReference type="PaxDb" id="65489-OBART03G12290.1"/>
<feature type="region of interest" description="Disordered" evidence="1">
    <location>
        <begin position="118"/>
        <end position="161"/>
    </location>
</feature>
<dbReference type="HOGENOM" id="CLU_138182_0_0_1"/>
<evidence type="ECO:0000256" key="1">
    <source>
        <dbReference type="SAM" id="MobiDB-lite"/>
    </source>
</evidence>
<dbReference type="Gramene" id="OBART03G12290.1">
    <property type="protein sequence ID" value="OBART03G12290.1"/>
    <property type="gene ID" value="OBART03G12290"/>
</dbReference>
<proteinExistence type="predicted"/>
<sequence length="176" mass="19853">MSYNRQSERKKGETKETCNIVKLWSYYFSKQEIMGRTCSMCRPHACTIHSHLHHHEKLALQSFIYDIPSRIPDPEKRDRASGLGLGGAYLRLFSDDLRANSAAADSRAERTMLPRLRSHPCAGLAPSKASGRTTISGGDRRSQTERHGEGTPLHWETPEPNRAFHETGWTVVLSAH</sequence>
<feature type="compositionally biased region" description="Basic and acidic residues" evidence="1">
    <location>
        <begin position="138"/>
        <end position="149"/>
    </location>
</feature>
<dbReference type="AlphaFoldDB" id="A0A0D3FGT9"/>
<evidence type="ECO:0000313" key="2">
    <source>
        <dbReference type="EnsemblPlants" id="OBART03G12290.1"/>
    </source>
</evidence>
<keyword evidence="3" id="KW-1185">Reference proteome</keyword>
<reference evidence="2" key="2">
    <citation type="submission" date="2015-03" db="UniProtKB">
        <authorList>
            <consortium name="EnsemblPlants"/>
        </authorList>
    </citation>
    <scope>IDENTIFICATION</scope>
</reference>